<dbReference type="InterPro" id="IPR045340">
    <property type="entry name" value="DUF6533"/>
</dbReference>
<accession>A0A9W8JKX9</accession>
<keyword evidence="4" id="KW-1185">Reference proteome</keyword>
<keyword evidence="1" id="KW-0812">Transmembrane</keyword>
<evidence type="ECO:0000259" key="2">
    <source>
        <dbReference type="Pfam" id="PF20151"/>
    </source>
</evidence>
<keyword evidence="1" id="KW-0472">Membrane</keyword>
<dbReference type="EMBL" id="JANBPK010000233">
    <property type="protein sequence ID" value="KAJ2935974.1"/>
    <property type="molecule type" value="Genomic_DNA"/>
</dbReference>
<name>A0A9W8JKX9_9AGAR</name>
<gene>
    <name evidence="3" type="ORF">H1R20_g1121</name>
</gene>
<dbReference type="Proteomes" id="UP001140091">
    <property type="component" value="Unassembled WGS sequence"/>
</dbReference>
<feature type="transmembrane region" description="Helical" evidence="1">
    <location>
        <begin position="201"/>
        <end position="225"/>
    </location>
</feature>
<dbReference type="AlphaFoldDB" id="A0A9W8JKX9"/>
<dbReference type="Pfam" id="PF20151">
    <property type="entry name" value="DUF6533"/>
    <property type="match status" value="1"/>
</dbReference>
<feature type="transmembrane region" description="Helical" evidence="1">
    <location>
        <begin position="100"/>
        <end position="125"/>
    </location>
</feature>
<dbReference type="OrthoDB" id="2919028at2759"/>
<evidence type="ECO:0000256" key="1">
    <source>
        <dbReference type="SAM" id="Phobius"/>
    </source>
</evidence>
<protein>
    <recommendedName>
        <fullName evidence="2">DUF6533 domain-containing protein</fullName>
    </recommendedName>
</protein>
<feature type="non-terminal residue" evidence="3">
    <location>
        <position position="314"/>
    </location>
</feature>
<feature type="transmembrane region" description="Helical" evidence="1">
    <location>
        <begin position="245"/>
        <end position="265"/>
    </location>
</feature>
<keyword evidence="1" id="KW-1133">Transmembrane helix</keyword>
<feature type="transmembrane region" description="Helical" evidence="1">
    <location>
        <begin position="164"/>
        <end position="181"/>
    </location>
</feature>
<feature type="domain" description="DUF6533" evidence="2">
    <location>
        <begin position="28"/>
        <end position="72"/>
    </location>
</feature>
<evidence type="ECO:0000313" key="3">
    <source>
        <dbReference type="EMBL" id="KAJ2935974.1"/>
    </source>
</evidence>
<evidence type="ECO:0000313" key="4">
    <source>
        <dbReference type="Proteomes" id="UP001140091"/>
    </source>
</evidence>
<comment type="caution">
    <text evidence="3">The sequence shown here is derived from an EMBL/GenBank/DDBJ whole genome shotgun (WGS) entry which is preliminary data.</text>
</comment>
<proteinExistence type="predicted"/>
<feature type="transmembrane region" description="Helical" evidence="1">
    <location>
        <begin position="62"/>
        <end position="80"/>
    </location>
</feature>
<sequence>MSTASEPTAEEIREWVVQFTSTATTLGYIQMASYATYLSYYFETIDDEVSIIWPEPWRLGKILFLITRYSVIARIIFEFFNGPFPSELPISLKSCEVLNIIGNVFGIIQIYSAVASVLLCLYALLGAKKKWLWAIFVPYFVRRRIPPLPIKPNPNYSRLTQCSFTVNIVGITFHFTSGGAARSPYLPDIFRCTFSYGHPKAFMMSAYNILIRDSLTALFGVLTFYKRYRDQDNSLIRVIRRDGAVLYITACLMGVLVAIFYTPGFPIGDQWLLLSTLRSIAYPILANQLILNMHRTATRNDLKADTQIDRNREL</sequence>
<organism evidence="3 4">
    <name type="scientific">Candolleomyces eurysporus</name>
    <dbReference type="NCBI Taxonomy" id="2828524"/>
    <lineage>
        <taxon>Eukaryota</taxon>
        <taxon>Fungi</taxon>
        <taxon>Dikarya</taxon>
        <taxon>Basidiomycota</taxon>
        <taxon>Agaricomycotina</taxon>
        <taxon>Agaricomycetes</taxon>
        <taxon>Agaricomycetidae</taxon>
        <taxon>Agaricales</taxon>
        <taxon>Agaricineae</taxon>
        <taxon>Psathyrellaceae</taxon>
        <taxon>Candolleomyces</taxon>
    </lineage>
</organism>
<reference evidence="3" key="1">
    <citation type="submission" date="2022-06" db="EMBL/GenBank/DDBJ databases">
        <title>Genome Sequence of Candolleomyces eurysporus.</title>
        <authorList>
            <person name="Buettner E."/>
        </authorList>
    </citation>
    <scope>NUCLEOTIDE SEQUENCE</scope>
    <source>
        <strain evidence="3">VTCC 930004</strain>
    </source>
</reference>